<gene>
    <name evidence="1" type="ORF">GGR17_002084</name>
</gene>
<protein>
    <recommendedName>
        <fullName evidence="3">Gamma-glutamyl kinase</fullName>
    </recommendedName>
</protein>
<dbReference type="RefSeq" id="WP_082386744.1">
    <property type="nucleotide sequence ID" value="NZ_JACIEQ010000002.1"/>
</dbReference>
<dbReference type="SUPFAM" id="SSF52540">
    <property type="entry name" value="P-loop containing nucleoside triphosphate hydrolases"/>
    <property type="match status" value="1"/>
</dbReference>
<organism evidence="1 2">
    <name type="scientific">Actibacterium naphthalenivorans</name>
    <dbReference type="NCBI Taxonomy" id="1614693"/>
    <lineage>
        <taxon>Bacteria</taxon>
        <taxon>Pseudomonadati</taxon>
        <taxon>Pseudomonadota</taxon>
        <taxon>Alphaproteobacteria</taxon>
        <taxon>Rhodobacterales</taxon>
        <taxon>Roseobacteraceae</taxon>
        <taxon>Actibacterium</taxon>
    </lineage>
</organism>
<sequence>MMVFWEAGLALLAVPKTGTQALAAALGERADLVIRNPPALKHMTADRFRRRLRPVLEQNSAKKLTTVAVLRDPLDWLGSWYRYRGRPGLSGRPNSTARISFDRFVLDYLSDAPPAHAAVGSQFRFVTNGNGKVIVDTLLPYEAPEALLAFLSARLGFPVSPPPQRNVSPERPLALSTETEARLRTQLEADFALHAAVRNGAHGA</sequence>
<proteinExistence type="predicted"/>
<evidence type="ECO:0000313" key="1">
    <source>
        <dbReference type="EMBL" id="MBB4022275.1"/>
    </source>
</evidence>
<reference evidence="1" key="1">
    <citation type="submission" date="2020-08" db="EMBL/GenBank/DDBJ databases">
        <title>Genomic Encyclopedia of Type Strains, Phase IV (KMG-IV): sequencing the most valuable type-strain genomes for metagenomic binning, comparative biology and taxonomic classification.</title>
        <authorList>
            <person name="Goeker M."/>
        </authorList>
    </citation>
    <scope>NUCLEOTIDE SEQUENCE [LARGE SCALE GENOMIC DNA]</scope>
    <source>
        <strain evidence="1">DSM 105040</strain>
    </source>
</reference>
<dbReference type="AlphaFoldDB" id="A0A840CA51"/>
<dbReference type="EMBL" id="JACIEQ010000002">
    <property type="protein sequence ID" value="MBB4022275.1"/>
    <property type="molecule type" value="Genomic_DNA"/>
</dbReference>
<evidence type="ECO:0008006" key="3">
    <source>
        <dbReference type="Google" id="ProtNLM"/>
    </source>
</evidence>
<evidence type="ECO:0000313" key="2">
    <source>
        <dbReference type="Proteomes" id="UP000585681"/>
    </source>
</evidence>
<name>A0A840CA51_9RHOB</name>
<keyword evidence="2" id="KW-1185">Reference proteome</keyword>
<accession>A0A840CA51</accession>
<dbReference type="Proteomes" id="UP000585681">
    <property type="component" value="Unassembled WGS sequence"/>
</dbReference>
<comment type="caution">
    <text evidence="1">The sequence shown here is derived from an EMBL/GenBank/DDBJ whole genome shotgun (WGS) entry which is preliminary data.</text>
</comment>
<dbReference type="InterPro" id="IPR027417">
    <property type="entry name" value="P-loop_NTPase"/>
</dbReference>